<dbReference type="PANTHER" id="PTHR22916">
    <property type="entry name" value="GLYCOSYLTRANSFERASE"/>
    <property type="match status" value="1"/>
</dbReference>
<dbReference type="PANTHER" id="PTHR22916:SF3">
    <property type="entry name" value="UDP-GLCNAC:BETAGAL BETA-1,3-N-ACETYLGLUCOSAMINYLTRANSFERASE-LIKE PROTEIN 1"/>
    <property type="match status" value="1"/>
</dbReference>
<dbReference type="InterPro" id="IPR029044">
    <property type="entry name" value="Nucleotide-diphossugar_trans"/>
</dbReference>
<feature type="domain" description="Glycosyltransferase 2-like" evidence="1">
    <location>
        <begin position="3"/>
        <end position="160"/>
    </location>
</feature>
<reference evidence="2 3" key="1">
    <citation type="submission" date="2010-07" db="EMBL/GenBank/DDBJ databases">
        <authorList>
            <person name="Sid Ahmed O."/>
        </authorList>
    </citation>
    <scope>NUCLEOTIDE SEQUENCE [LARGE SCALE GENOMIC DNA]</scope>
    <source>
        <strain evidence="2 3">TX4248</strain>
    </source>
</reference>
<keyword evidence="2" id="KW-0808">Transferase</keyword>
<dbReference type="Proteomes" id="UP000004846">
    <property type="component" value="Unassembled WGS sequence"/>
</dbReference>
<protein>
    <submittedName>
        <fullName evidence="2">Glycosyltransferase, group 2 family protein</fullName>
        <ecNumber evidence="2">2.4.-.-</ecNumber>
    </submittedName>
</protein>
<accession>A0A125W3M6</accession>
<dbReference type="EMBL" id="AEBR01000088">
    <property type="protein sequence ID" value="EFM81904.1"/>
    <property type="molecule type" value="Genomic_DNA"/>
</dbReference>
<proteinExistence type="predicted"/>
<dbReference type="AlphaFoldDB" id="A0A125W3M6"/>
<dbReference type="InterPro" id="IPR001173">
    <property type="entry name" value="Glyco_trans_2-like"/>
</dbReference>
<dbReference type="Pfam" id="PF00535">
    <property type="entry name" value="Glycos_transf_2"/>
    <property type="match status" value="1"/>
</dbReference>
<dbReference type="CDD" id="cd04196">
    <property type="entry name" value="GT_2_like_d"/>
    <property type="match status" value="1"/>
</dbReference>
<organism evidence="2 3">
    <name type="scientific">Enterococcus faecalis TX4248</name>
    <dbReference type="NCBI Taxonomy" id="749495"/>
    <lineage>
        <taxon>Bacteria</taxon>
        <taxon>Bacillati</taxon>
        <taxon>Bacillota</taxon>
        <taxon>Bacilli</taxon>
        <taxon>Lactobacillales</taxon>
        <taxon>Enterococcaceae</taxon>
        <taxon>Enterococcus</taxon>
    </lineage>
</organism>
<keyword evidence="2" id="KW-0328">Glycosyltransferase</keyword>
<name>A0A125W3M6_ENTFL</name>
<dbReference type="EC" id="2.4.-.-" evidence="2"/>
<dbReference type="RefSeq" id="WP_002366953.1">
    <property type="nucleotide sequence ID" value="NZ_GL454478.1"/>
</dbReference>
<comment type="caution">
    <text evidence="2">The sequence shown here is derived from an EMBL/GenBank/DDBJ whole genome shotgun (WGS) entry which is preliminary data.</text>
</comment>
<dbReference type="SUPFAM" id="SSF53448">
    <property type="entry name" value="Nucleotide-diphospho-sugar transferases"/>
    <property type="match status" value="1"/>
</dbReference>
<dbReference type="HOGENOM" id="CLU_025996_2_2_9"/>
<sequence length="237" mass="26967">MISVCIATYNGEKYLAEQLDSILLQVSEEDELIISDDGSTDHTLEILRTYAANYPQIQLLQGPGQGVIANFAFALTHTKGEVIFLADQDDVWLPNKVTTVTEYFETHPDIQVVISDLKIVDADLQVTNPSYFKFRKVKPGFWRNAIKSGYIGAGMAFRQEMKNVILPIPPEVPMHDMWIGLLAARKKQTGFIKEPLVLYRRHGANVSPIITKTSFQQKLNWRVNLLKALHQRLKEQR</sequence>
<evidence type="ECO:0000259" key="1">
    <source>
        <dbReference type="Pfam" id="PF00535"/>
    </source>
</evidence>
<gene>
    <name evidence="2" type="ORF">HMPREF9498_02476</name>
</gene>
<evidence type="ECO:0000313" key="3">
    <source>
        <dbReference type="Proteomes" id="UP000004846"/>
    </source>
</evidence>
<dbReference type="GO" id="GO:0016758">
    <property type="term" value="F:hexosyltransferase activity"/>
    <property type="evidence" value="ECO:0007669"/>
    <property type="project" value="UniProtKB-ARBA"/>
</dbReference>
<evidence type="ECO:0000313" key="2">
    <source>
        <dbReference type="EMBL" id="EFM81904.1"/>
    </source>
</evidence>
<dbReference type="Gene3D" id="3.90.550.10">
    <property type="entry name" value="Spore Coat Polysaccharide Biosynthesis Protein SpsA, Chain A"/>
    <property type="match status" value="1"/>
</dbReference>